<protein>
    <submittedName>
        <fullName evidence="1">Uncharacterized protein</fullName>
    </submittedName>
</protein>
<name>B8CV64_SHEPW</name>
<evidence type="ECO:0000313" key="1">
    <source>
        <dbReference type="EMBL" id="ACJ31540.1"/>
    </source>
</evidence>
<dbReference type="EMBL" id="CP000472">
    <property type="protein sequence ID" value="ACJ31540.1"/>
    <property type="molecule type" value="Genomic_DNA"/>
</dbReference>
<organism evidence="1 2">
    <name type="scientific">Shewanella piezotolerans (strain WP3 / JCM 13877)</name>
    <dbReference type="NCBI Taxonomy" id="225849"/>
    <lineage>
        <taxon>Bacteria</taxon>
        <taxon>Pseudomonadati</taxon>
        <taxon>Pseudomonadota</taxon>
        <taxon>Gammaproteobacteria</taxon>
        <taxon>Alteromonadales</taxon>
        <taxon>Shewanellaceae</taxon>
        <taxon>Shewanella</taxon>
    </lineage>
</organism>
<dbReference type="HOGENOM" id="CLU_221105_0_0_6"/>
<gene>
    <name evidence="1" type="ordered locus">swp_4922</name>
</gene>
<keyword evidence="2" id="KW-1185">Reference proteome</keyword>
<accession>B8CV64</accession>
<dbReference type="AlphaFoldDB" id="B8CV64"/>
<dbReference type="Proteomes" id="UP000000753">
    <property type="component" value="Chromosome"/>
</dbReference>
<evidence type="ECO:0000313" key="2">
    <source>
        <dbReference type="Proteomes" id="UP000000753"/>
    </source>
</evidence>
<dbReference type="STRING" id="225849.swp_4922"/>
<sequence>MHLSNTEVESQKHSFQASFSSSVAALMSLNVE</sequence>
<proteinExistence type="predicted"/>
<dbReference type="KEGG" id="swp:swp_4922"/>
<reference evidence="1 2" key="1">
    <citation type="journal article" date="2008" name="PLoS ONE">
        <title>Environmental adaptation: genomic analysis of the piezotolerant and psychrotolerant deep-sea iron reducing bacterium Shewanella piezotolerans WP3.</title>
        <authorList>
            <person name="Wang F."/>
            <person name="Wang J."/>
            <person name="Jian H."/>
            <person name="Zhang B."/>
            <person name="Li S."/>
            <person name="Wang F."/>
            <person name="Zeng X."/>
            <person name="Gao L."/>
            <person name="Bartlett D.H."/>
            <person name="Yu J."/>
            <person name="Hu S."/>
            <person name="Xiao X."/>
        </authorList>
    </citation>
    <scope>NUCLEOTIDE SEQUENCE [LARGE SCALE GENOMIC DNA]</scope>
    <source>
        <strain evidence="2">WP3 / JCM 13877</strain>
    </source>
</reference>